<organism evidence="1 2">
    <name type="scientific">Lucilia cuprina</name>
    <name type="common">Green bottle fly</name>
    <name type="synonym">Australian sheep blowfly</name>
    <dbReference type="NCBI Taxonomy" id="7375"/>
    <lineage>
        <taxon>Eukaryota</taxon>
        <taxon>Metazoa</taxon>
        <taxon>Ecdysozoa</taxon>
        <taxon>Arthropoda</taxon>
        <taxon>Hexapoda</taxon>
        <taxon>Insecta</taxon>
        <taxon>Pterygota</taxon>
        <taxon>Neoptera</taxon>
        <taxon>Endopterygota</taxon>
        <taxon>Diptera</taxon>
        <taxon>Brachycera</taxon>
        <taxon>Muscomorpha</taxon>
        <taxon>Oestroidea</taxon>
        <taxon>Calliphoridae</taxon>
        <taxon>Luciliinae</taxon>
        <taxon>Lucilia</taxon>
    </lineage>
</organism>
<gene>
    <name evidence="1" type="ORF">FF38_00212</name>
</gene>
<keyword evidence="2" id="KW-1185">Reference proteome</keyword>
<name>A0A0L0CC44_LUCCU</name>
<evidence type="ECO:0000313" key="1">
    <source>
        <dbReference type="EMBL" id="KNC29988.1"/>
    </source>
</evidence>
<reference evidence="1 2" key="1">
    <citation type="journal article" date="2015" name="Nat. Commun.">
        <title>Lucilia cuprina genome unlocks parasitic fly biology to underpin future interventions.</title>
        <authorList>
            <person name="Anstead C.A."/>
            <person name="Korhonen P.K."/>
            <person name="Young N.D."/>
            <person name="Hall R.S."/>
            <person name="Jex A.R."/>
            <person name="Murali S.C."/>
            <person name="Hughes D.S."/>
            <person name="Lee S.F."/>
            <person name="Perry T."/>
            <person name="Stroehlein A.J."/>
            <person name="Ansell B.R."/>
            <person name="Breugelmans B."/>
            <person name="Hofmann A."/>
            <person name="Qu J."/>
            <person name="Dugan S."/>
            <person name="Lee S.L."/>
            <person name="Chao H."/>
            <person name="Dinh H."/>
            <person name="Han Y."/>
            <person name="Doddapaneni H.V."/>
            <person name="Worley K.C."/>
            <person name="Muzny D.M."/>
            <person name="Ioannidis P."/>
            <person name="Waterhouse R.M."/>
            <person name="Zdobnov E.M."/>
            <person name="James P.J."/>
            <person name="Bagnall N.H."/>
            <person name="Kotze A.C."/>
            <person name="Gibbs R.A."/>
            <person name="Richards S."/>
            <person name="Batterham P."/>
            <person name="Gasser R.B."/>
        </authorList>
    </citation>
    <scope>NUCLEOTIDE SEQUENCE [LARGE SCALE GENOMIC DNA]</scope>
    <source>
        <strain evidence="1 2">LS</strain>
        <tissue evidence="1">Full body</tissue>
    </source>
</reference>
<comment type="caution">
    <text evidence="1">The sequence shown here is derived from an EMBL/GenBank/DDBJ whole genome shotgun (WGS) entry which is preliminary data.</text>
</comment>
<accession>A0A0L0CC44</accession>
<dbReference type="EMBL" id="JRES01000595">
    <property type="protein sequence ID" value="KNC29988.1"/>
    <property type="molecule type" value="Genomic_DNA"/>
</dbReference>
<dbReference type="Proteomes" id="UP000037069">
    <property type="component" value="Unassembled WGS sequence"/>
</dbReference>
<proteinExistence type="predicted"/>
<sequence>MAPASQQDRTILLFWKGVLFWYISKPYQTCLHRNKTRRNEHSTGFQEFLPNYYPRILENLHGANDLWKYPLKSRRNSKSIYSARTELIVELELAQFSLEQHLALNVLLPRHGPHTLNFEELNLLWGMYHEHHPKIAAAYVLPNREHNSPRR</sequence>
<dbReference type="AlphaFoldDB" id="A0A0L0CC44"/>
<protein>
    <submittedName>
        <fullName evidence="1">Uncharacterized protein</fullName>
    </submittedName>
</protein>
<evidence type="ECO:0000313" key="2">
    <source>
        <dbReference type="Proteomes" id="UP000037069"/>
    </source>
</evidence>